<dbReference type="InterPro" id="IPR005314">
    <property type="entry name" value="Peptidase_C50"/>
</dbReference>
<evidence type="ECO:0000256" key="1">
    <source>
        <dbReference type="ARBA" id="ARBA00000451"/>
    </source>
</evidence>
<dbReference type="InterPro" id="IPR030397">
    <property type="entry name" value="SEPARIN_core_dom"/>
</dbReference>
<evidence type="ECO:0000259" key="6">
    <source>
        <dbReference type="PROSITE" id="PS51700"/>
    </source>
</evidence>
<dbReference type="PANTHER" id="PTHR12792:SF0">
    <property type="entry name" value="SEPARIN"/>
    <property type="match status" value="1"/>
</dbReference>
<comment type="caution">
    <text evidence="7">The sequence shown here is derived from an EMBL/GenBank/DDBJ whole genome shotgun (WGS) entry which is preliminary data.</text>
</comment>
<evidence type="ECO:0000256" key="5">
    <source>
        <dbReference type="SAM" id="MobiDB-lite"/>
    </source>
</evidence>
<protein>
    <recommendedName>
        <fullName evidence="2">separase</fullName>
        <ecNumber evidence="2">3.4.22.49</ecNumber>
    </recommendedName>
</protein>
<feature type="domain" description="Peptidase C50" evidence="6">
    <location>
        <begin position="370"/>
        <end position="485"/>
    </location>
</feature>
<keyword evidence="4" id="KW-0159">Chromosome partition</keyword>
<feature type="region of interest" description="Disordered" evidence="5">
    <location>
        <begin position="1"/>
        <end position="26"/>
    </location>
</feature>
<feature type="region of interest" description="Disordered" evidence="5">
    <location>
        <begin position="53"/>
        <end position="85"/>
    </location>
</feature>
<dbReference type="InterPro" id="IPR015362">
    <property type="entry name" value="WIBG_mago-bd"/>
</dbReference>
<dbReference type="GO" id="GO:0004197">
    <property type="term" value="F:cysteine-type endopeptidase activity"/>
    <property type="evidence" value="ECO:0007669"/>
    <property type="project" value="InterPro"/>
</dbReference>
<dbReference type="Pfam" id="PF03568">
    <property type="entry name" value="Separin_C"/>
    <property type="match status" value="1"/>
</dbReference>
<dbReference type="PROSITE" id="PS51700">
    <property type="entry name" value="SEPARIN"/>
    <property type="match status" value="1"/>
</dbReference>
<sequence length="622" mass="68985">MADSSKTLEEGERIVTPSRRPDGTLRKPIRIRAGYIPQDEVAVYQSKGALWRKETQTQEVPPGYDPVVPTKPKTKSVKKNERKKEKRLQAALEKGKNSEAMEDGNMEKGALPAEDLGCASESFESLASQMNELAVSSYSSVDLADSSNMESQLQDIDKRIRALKKKSHVIFFQQSPLLTYFDIRKIEDSWLGPWRCVLLGDWFNCSRLDSIMKKLVHDLKSKCKINTNESFLKVILQGARYSFNEEACISSLMSLKKGCFIAQAGYSEEQRCETFSEVSEGAEKLSDLAAQFVYNAVNELQEEESTIREPVILVLDYEVQMLPWENIPILRNQEVYRMPSVGSICFTLDRSCRQQEQVEKITSAFPLIDPLDAFYLLNPGGDLSSTQVEFENWFIDQNLEVISSCHEKQIAYLIIYVQKSPGKAGSAPTSEELSSALKNHDLFIYFGHGSGAQYISQQEIQKLENCAATLLMGCSSGSLSLNGCYAPQGTALSYLLAGSPAIVANLWEVTDKDIDRFGKAMLDAWLEERSSVSLGCDQCNLVAKEFEAMNLKAGKGKAKKKVPKTKAAGTFDGGAVINSCDHRPKIGAFMAQAREACTLPFLIGASPVCYGIPTSIGIKKDL</sequence>
<gene>
    <name evidence="7" type="ORF">POTOM_013116</name>
</gene>
<reference evidence="7" key="1">
    <citation type="journal article" date="2020" name="bioRxiv">
        <title>Hybrid origin of Populus tomentosa Carr. identified through genome sequencing and phylogenomic analysis.</title>
        <authorList>
            <person name="An X."/>
            <person name="Gao K."/>
            <person name="Chen Z."/>
            <person name="Li J."/>
            <person name="Yang X."/>
            <person name="Yang X."/>
            <person name="Zhou J."/>
            <person name="Guo T."/>
            <person name="Zhao T."/>
            <person name="Huang S."/>
            <person name="Miao D."/>
            <person name="Khan W.U."/>
            <person name="Rao P."/>
            <person name="Ye M."/>
            <person name="Lei B."/>
            <person name="Liao W."/>
            <person name="Wang J."/>
            <person name="Ji L."/>
            <person name="Li Y."/>
            <person name="Guo B."/>
            <person name="Mustafa N.S."/>
            <person name="Li S."/>
            <person name="Yun Q."/>
            <person name="Keller S.R."/>
            <person name="Mao J."/>
            <person name="Zhang R."/>
            <person name="Strauss S.H."/>
        </authorList>
    </citation>
    <scope>NUCLEOTIDE SEQUENCE</scope>
    <source>
        <strain evidence="7">GM15</strain>
        <tissue evidence="7">Leaf</tissue>
    </source>
</reference>
<evidence type="ECO:0000256" key="4">
    <source>
        <dbReference type="ARBA" id="ARBA00022829"/>
    </source>
</evidence>
<keyword evidence="8" id="KW-1185">Reference proteome</keyword>
<evidence type="ECO:0000256" key="2">
    <source>
        <dbReference type="ARBA" id="ARBA00012489"/>
    </source>
</evidence>
<proteinExistence type="predicted"/>
<dbReference type="EMBL" id="JAAWWB010000006">
    <property type="protein sequence ID" value="KAG6780262.1"/>
    <property type="molecule type" value="Genomic_DNA"/>
</dbReference>
<dbReference type="SMART" id="SM01273">
    <property type="entry name" value="Mago-bind"/>
    <property type="match status" value="1"/>
</dbReference>
<comment type="catalytic activity">
    <reaction evidence="1">
        <text>All bonds known to be hydrolyzed by this endopeptidase have arginine in P1 and an acidic residue in P4. P6 is often occupied by an acidic residue or by a hydroxy-amino-acid residue, the phosphorylation of which enhances cleavage.</text>
        <dbReference type="EC" id="3.4.22.49"/>
    </reaction>
</comment>
<feature type="compositionally biased region" description="Basic and acidic residues" evidence="5">
    <location>
        <begin position="1"/>
        <end position="25"/>
    </location>
</feature>
<dbReference type="GO" id="GO:0006508">
    <property type="term" value="P:proteolysis"/>
    <property type="evidence" value="ECO:0007669"/>
    <property type="project" value="InterPro"/>
</dbReference>
<evidence type="ECO:0000313" key="8">
    <source>
        <dbReference type="Proteomes" id="UP000886885"/>
    </source>
</evidence>
<dbReference type="OrthoDB" id="10255632at2759"/>
<dbReference type="AlphaFoldDB" id="A0A8X8D787"/>
<organism evidence="7 8">
    <name type="scientific">Populus tomentosa</name>
    <name type="common">Chinese white poplar</name>
    <dbReference type="NCBI Taxonomy" id="118781"/>
    <lineage>
        <taxon>Eukaryota</taxon>
        <taxon>Viridiplantae</taxon>
        <taxon>Streptophyta</taxon>
        <taxon>Embryophyta</taxon>
        <taxon>Tracheophyta</taxon>
        <taxon>Spermatophyta</taxon>
        <taxon>Magnoliopsida</taxon>
        <taxon>eudicotyledons</taxon>
        <taxon>Gunneridae</taxon>
        <taxon>Pentapetalae</taxon>
        <taxon>rosids</taxon>
        <taxon>fabids</taxon>
        <taxon>Malpighiales</taxon>
        <taxon>Salicaceae</taxon>
        <taxon>Saliceae</taxon>
        <taxon>Populus</taxon>
    </lineage>
</organism>
<evidence type="ECO:0000256" key="3">
    <source>
        <dbReference type="ARBA" id="ARBA00022801"/>
    </source>
</evidence>
<dbReference type="Proteomes" id="UP000886885">
    <property type="component" value="Chromosome 3D"/>
</dbReference>
<dbReference type="PANTHER" id="PTHR12792">
    <property type="entry name" value="EXTRA SPINDLE POLES 1-RELATED"/>
    <property type="match status" value="1"/>
</dbReference>
<name>A0A8X8D787_POPTO</name>
<dbReference type="GO" id="GO:0005737">
    <property type="term" value="C:cytoplasm"/>
    <property type="evidence" value="ECO:0007669"/>
    <property type="project" value="TreeGrafter"/>
</dbReference>
<dbReference type="Pfam" id="PF09282">
    <property type="entry name" value="Mago-bind"/>
    <property type="match status" value="1"/>
</dbReference>
<evidence type="ECO:0000313" key="7">
    <source>
        <dbReference type="EMBL" id="KAG6780262.1"/>
    </source>
</evidence>
<keyword evidence="3" id="KW-0378">Hydrolase</keyword>
<dbReference type="GO" id="GO:0005634">
    <property type="term" value="C:nucleus"/>
    <property type="evidence" value="ECO:0007669"/>
    <property type="project" value="InterPro"/>
</dbReference>
<dbReference type="GO" id="GO:0072686">
    <property type="term" value="C:mitotic spindle"/>
    <property type="evidence" value="ECO:0007669"/>
    <property type="project" value="TreeGrafter"/>
</dbReference>
<dbReference type="EC" id="3.4.22.49" evidence="2"/>
<accession>A0A8X8D787</accession>
<dbReference type="GO" id="GO:0051307">
    <property type="term" value="P:meiotic chromosome separation"/>
    <property type="evidence" value="ECO:0007669"/>
    <property type="project" value="TreeGrafter"/>
</dbReference>